<proteinExistence type="predicted"/>
<dbReference type="Proteomes" id="UP000299102">
    <property type="component" value="Unassembled WGS sequence"/>
</dbReference>
<dbReference type="AlphaFoldDB" id="A0A4C1U275"/>
<name>A0A4C1U275_EUMVA</name>
<comment type="caution">
    <text evidence="1">The sequence shown here is derived from an EMBL/GenBank/DDBJ whole genome shotgun (WGS) entry which is preliminary data.</text>
</comment>
<evidence type="ECO:0000313" key="2">
    <source>
        <dbReference type="Proteomes" id="UP000299102"/>
    </source>
</evidence>
<gene>
    <name evidence="1" type="ORF">EVAR_78848_1</name>
</gene>
<sequence>MPREGVKPKFYCVTKVEPGFEIKDEIKVKIDKKKVQNQYRDQNQEQDNDRDLDFVMGRYTKRRRSFYVYAGGTVGKC</sequence>
<accession>A0A4C1U275</accession>
<organism evidence="1 2">
    <name type="scientific">Eumeta variegata</name>
    <name type="common">Bagworm moth</name>
    <name type="synonym">Eumeta japonica</name>
    <dbReference type="NCBI Taxonomy" id="151549"/>
    <lineage>
        <taxon>Eukaryota</taxon>
        <taxon>Metazoa</taxon>
        <taxon>Ecdysozoa</taxon>
        <taxon>Arthropoda</taxon>
        <taxon>Hexapoda</taxon>
        <taxon>Insecta</taxon>
        <taxon>Pterygota</taxon>
        <taxon>Neoptera</taxon>
        <taxon>Endopterygota</taxon>
        <taxon>Lepidoptera</taxon>
        <taxon>Glossata</taxon>
        <taxon>Ditrysia</taxon>
        <taxon>Tineoidea</taxon>
        <taxon>Psychidae</taxon>
        <taxon>Oiketicinae</taxon>
        <taxon>Eumeta</taxon>
    </lineage>
</organism>
<reference evidence="1 2" key="1">
    <citation type="journal article" date="2019" name="Commun. Biol.">
        <title>The bagworm genome reveals a unique fibroin gene that provides high tensile strength.</title>
        <authorList>
            <person name="Kono N."/>
            <person name="Nakamura H."/>
            <person name="Ohtoshi R."/>
            <person name="Tomita M."/>
            <person name="Numata K."/>
            <person name="Arakawa K."/>
        </authorList>
    </citation>
    <scope>NUCLEOTIDE SEQUENCE [LARGE SCALE GENOMIC DNA]</scope>
</reference>
<dbReference type="EMBL" id="BGZK01000119">
    <property type="protein sequence ID" value="GBP20473.1"/>
    <property type="molecule type" value="Genomic_DNA"/>
</dbReference>
<protein>
    <submittedName>
        <fullName evidence="1">Uncharacterized protein</fullName>
    </submittedName>
</protein>
<evidence type="ECO:0000313" key="1">
    <source>
        <dbReference type="EMBL" id="GBP20473.1"/>
    </source>
</evidence>
<keyword evidence="2" id="KW-1185">Reference proteome</keyword>